<evidence type="ECO:0000256" key="2">
    <source>
        <dbReference type="SAM" id="SignalP"/>
    </source>
</evidence>
<evidence type="ECO:0000313" key="4">
    <source>
        <dbReference type="Proteomes" id="UP000642144"/>
    </source>
</evidence>
<evidence type="ECO:0000256" key="1">
    <source>
        <dbReference type="SAM" id="MobiDB-lite"/>
    </source>
</evidence>
<protein>
    <submittedName>
        <fullName evidence="3">Uncharacterized protein</fullName>
    </submittedName>
</protein>
<name>A0ABW9WA35_9BURK</name>
<feature type="chain" id="PRO_5046756798" evidence="2">
    <location>
        <begin position="19"/>
        <end position="66"/>
    </location>
</feature>
<reference evidence="3 4" key="1">
    <citation type="submission" date="2019-12" db="EMBL/GenBank/DDBJ databases">
        <title>Novel species isolated from a subtropical stream in China.</title>
        <authorList>
            <person name="Lu H."/>
        </authorList>
    </citation>
    <scope>NUCLEOTIDE SEQUENCE [LARGE SCALE GENOMIC DNA]</scope>
    <source>
        <strain evidence="3 4">CY42W</strain>
    </source>
</reference>
<feature type="region of interest" description="Disordered" evidence="1">
    <location>
        <begin position="34"/>
        <end position="66"/>
    </location>
</feature>
<dbReference type="EMBL" id="WWCT01000060">
    <property type="protein sequence ID" value="MYN30730.1"/>
    <property type="molecule type" value="Genomic_DNA"/>
</dbReference>
<keyword evidence="4" id="KW-1185">Reference proteome</keyword>
<comment type="caution">
    <text evidence="3">The sequence shown here is derived from an EMBL/GenBank/DDBJ whole genome shotgun (WGS) entry which is preliminary data.</text>
</comment>
<feature type="compositionally biased region" description="Pro residues" evidence="1">
    <location>
        <begin position="56"/>
        <end position="66"/>
    </location>
</feature>
<dbReference type="Proteomes" id="UP000642144">
    <property type="component" value="Unassembled WGS sequence"/>
</dbReference>
<proteinExistence type="predicted"/>
<organism evidence="3 4">
    <name type="scientific">Duganella levis</name>
    <dbReference type="NCBI Taxonomy" id="2692169"/>
    <lineage>
        <taxon>Bacteria</taxon>
        <taxon>Pseudomonadati</taxon>
        <taxon>Pseudomonadota</taxon>
        <taxon>Betaproteobacteria</taxon>
        <taxon>Burkholderiales</taxon>
        <taxon>Oxalobacteraceae</taxon>
        <taxon>Telluria group</taxon>
        <taxon>Duganella</taxon>
    </lineage>
</organism>
<feature type="signal peptide" evidence="2">
    <location>
        <begin position="1"/>
        <end position="18"/>
    </location>
</feature>
<keyword evidence="2" id="KW-0732">Signal</keyword>
<feature type="non-terminal residue" evidence="3">
    <location>
        <position position="66"/>
    </location>
</feature>
<evidence type="ECO:0000313" key="3">
    <source>
        <dbReference type="EMBL" id="MYN30730.1"/>
    </source>
</evidence>
<sequence>MLVSLLAALLLAPASAQAEVTLGRLFSTPAERATMETTRGASAALAPNSQGQQPAPGTPGGPADPG</sequence>
<dbReference type="RefSeq" id="WP_202424639.1">
    <property type="nucleotide sequence ID" value="NZ_WWCT01000060.1"/>
</dbReference>
<accession>A0ABW9WA35</accession>
<gene>
    <name evidence="3" type="ORF">GTP69_30445</name>
</gene>